<comment type="caution">
    <text evidence="2">The sequence shown here is derived from an EMBL/GenBank/DDBJ whole genome shotgun (WGS) entry which is preliminary data.</text>
</comment>
<evidence type="ECO:0000313" key="3">
    <source>
        <dbReference type="Proteomes" id="UP000784294"/>
    </source>
</evidence>
<organism evidence="2 3">
    <name type="scientific">Protopolystoma xenopodis</name>
    <dbReference type="NCBI Taxonomy" id="117903"/>
    <lineage>
        <taxon>Eukaryota</taxon>
        <taxon>Metazoa</taxon>
        <taxon>Spiralia</taxon>
        <taxon>Lophotrochozoa</taxon>
        <taxon>Platyhelminthes</taxon>
        <taxon>Monogenea</taxon>
        <taxon>Polyopisthocotylea</taxon>
        <taxon>Polystomatidea</taxon>
        <taxon>Polystomatidae</taxon>
        <taxon>Protopolystoma</taxon>
    </lineage>
</organism>
<keyword evidence="3" id="KW-1185">Reference proteome</keyword>
<name>A0A448WVH4_9PLAT</name>
<evidence type="ECO:0000313" key="2">
    <source>
        <dbReference type="EMBL" id="VEL21253.1"/>
    </source>
</evidence>
<reference evidence="2" key="1">
    <citation type="submission" date="2018-11" db="EMBL/GenBank/DDBJ databases">
        <authorList>
            <consortium name="Pathogen Informatics"/>
        </authorList>
    </citation>
    <scope>NUCLEOTIDE SEQUENCE</scope>
</reference>
<proteinExistence type="predicted"/>
<protein>
    <submittedName>
        <fullName evidence="2">Uncharacterized protein</fullName>
    </submittedName>
</protein>
<gene>
    <name evidence="2" type="ORF">PXEA_LOCUS14693</name>
</gene>
<dbReference type="Proteomes" id="UP000784294">
    <property type="component" value="Unassembled WGS sequence"/>
</dbReference>
<dbReference type="EMBL" id="CAAALY010050389">
    <property type="protein sequence ID" value="VEL21253.1"/>
    <property type="molecule type" value="Genomic_DNA"/>
</dbReference>
<dbReference type="AlphaFoldDB" id="A0A448WVH4"/>
<accession>A0A448WVH4</accession>
<evidence type="ECO:0000256" key="1">
    <source>
        <dbReference type="SAM" id="MobiDB-lite"/>
    </source>
</evidence>
<feature type="region of interest" description="Disordered" evidence="1">
    <location>
        <begin position="1"/>
        <end position="22"/>
    </location>
</feature>
<sequence length="88" mass="9911">MREKKKNLLPWPSSEEAPKSWSCGTEWMRSGRIGDDKTRPSRDTFSTKKGAEVVDLGSRDRSGQIVQSDLNSYSGPTECYADYSLGYK</sequence>